<keyword evidence="2" id="KW-0812">Transmembrane</keyword>
<accession>A0AA88YTG8</accession>
<evidence type="ECO:0000313" key="4">
    <source>
        <dbReference type="Proteomes" id="UP001186944"/>
    </source>
</evidence>
<organism evidence="3 4">
    <name type="scientific">Pinctada imbricata</name>
    <name type="common">Atlantic pearl-oyster</name>
    <name type="synonym">Pinctada martensii</name>
    <dbReference type="NCBI Taxonomy" id="66713"/>
    <lineage>
        <taxon>Eukaryota</taxon>
        <taxon>Metazoa</taxon>
        <taxon>Spiralia</taxon>
        <taxon>Lophotrochozoa</taxon>
        <taxon>Mollusca</taxon>
        <taxon>Bivalvia</taxon>
        <taxon>Autobranchia</taxon>
        <taxon>Pteriomorphia</taxon>
        <taxon>Pterioida</taxon>
        <taxon>Pterioidea</taxon>
        <taxon>Pteriidae</taxon>
        <taxon>Pinctada</taxon>
    </lineage>
</organism>
<feature type="compositionally biased region" description="Basic and acidic residues" evidence="1">
    <location>
        <begin position="1"/>
        <end position="30"/>
    </location>
</feature>
<keyword evidence="2" id="KW-1133">Transmembrane helix</keyword>
<keyword evidence="2" id="KW-0472">Membrane</keyword>
<sequence length="452" mass="49813">MGERGWEERKREGEYHKIKKDEGEKLEGHGAPKTPPHFRLLSLPGRKTGELMPYIPSASALSSSIDKTFNPVIKTSRCIKPCTFRGDHGEKIDGIDACTHVYADGQTVLIDFRSAARSLAPTCTCKLQALDDGFVTFALLNAPKYDDCNSMVSLTSTARDGTTHFECGQTSPTRVAFVEGDEIFMLTVSKMSTDRRDIQSEFCFKINGPLVDIAVRCSPDPLTITPNPNATTRKTTYTTTDPFTTTTDLTFTTTDHVGQTESPKQTDLSISQIFIAIPATVAVVLVTIAIIIAVVCIIKRNSVKNGSNYPTPCHMQSYSANSQYVGIPSKRGSDTVRSYERPVSNGYLTMVEPNTHSQSYGHGSMATNSASVAAGYVNENPQNHANGNSFHSRDNINTNYETNEYREDDENVYDVIQDVVYANVTDSESNRRHGDNEVVHYNKVIADFPIDS</sequence>
<feature type="transmembrane region" description="Helical" evidence="2">
    <location>
        <begin position="273"/>
        <end position="298"/>
    </location>
</feature>
<gene>
    <name evidence="3" type="ORF">FSP39_005270</name>
</gene>
<keyword evidence="4" id="KW-1185">Reference proteome</keyword>
<evidence type="ECO:0000313" key="3">
    <source>
        <dbReference type="EMBL" id="KAK3108305.1"/>
    </source>
</evidence>
<evidence type="ECO:0000256" key="2">
    <source>
        <dbReference type="SAM" id="Phobius"/>
    </source>
</evidence>
<protein>
    <submittedName>
        <fullName evidence="3">Uncharacterized protein</fullName>
    </submittedName>
</protein>
<comment type="caution">
    <text evidence="3">The sequence shown here is derived from an EMBL/GenBank/DDBJ whole genome shotgun (WGS) entry which is preliminary data.</text>
</comment>
<evidence type="ECO:0000256" key="1">
    <source>
        <dbReference type="SAM" id="MobiDB-lite"/>
    </source>
</evidence>
<feature type="region of interest" description="Disordered" evidence="1">
    <location>
        <begin position="1"/>
        <end position="37"/>
    </location>
</feature>
<reference evidence="3" key="1">
    <citation type="submission" date="2019-08" db="EMBL/GenBank/DDBJ databases">
        <title>The improved chromosome-level genome for the pearl oyster Pinctada fucata martensii using PacBio sequencing and Hi-C.</title>
        <authorList>
            <person name="Zheng Z."/>
        </authorList>
    </citation>
    <scope>NUCLEOTIDE SEQUENCE</scope>
    <source>
        <strain evidence="3">ZZ-2019</strain>
        <tissue evidence="3">Adductor muscle</tissue>
    </source>
</reference>
<dbReference type="EMBL" id="VSWD01000001">
    <property type="protein sequence ID" value="KAK3108305.1"/>
    <property type="molecule type" value="Genomic_DNA"/>
</dbReference>
<dbReference type="AlphaFoldDB" id="A0AA88YTG8"/>
<dbReference type="Proteomes" id="UP001186944">
    <property type="component" value="Unassembled WGS sequence"/>
</dbReference>
<name>A0AA88YTG8_PINIB</name>
<proteinExistence type="predicted"/>